<evidence type="ECO:0008006" key="3">
    <source>
        <dbReference type="Google" id="ProtNLM"/>
    </source>
</evidence>
<evidence type="ECO:0000313" key="2">
    <source>
        <dbReference type="Proteomes" id="UP000265614"/>
    </source>
</evidence>
<comment type="caution">
    <text evidence="1">The sequence shown here is derived from an EMBL/GenBank/DDBJ whole genome shotgun (WGS) entry which is preliminary data.</text>
</comment>
<dbReference type="AlphaFoldDB" id="A0A3A3ZMU1"/>
<sequence length="210" mass="21749">MKGTPTCPRCSEAAHPPGLWSSAWTCPVHGEVAPLQPLVQPSPDVLALVAKEARVPAWLPWPLPRGWLVTGVAHAGDDRTGPRAVALACSGPAPLGGMGELVLVAEEPGVGLGARYAGLPGPDPGEAPSAPPAARLQAAGHETALWCLPAPADRAAFVGEARGCWLWLVLWPEPCGAMLLEDLELADARDVVPELALVPVGALTPRLQPE</sequence>
<accession>A0A3A3ZMU1</accession>
<dbReference type="Proteomes" id="UP000265614">
    <property type="component" value="Unassembled WGS sequence"/>
</dbReference>
<organism evidence="1 2">
    <name type="scientific">Vallicoccus soli</name>
    <dbReference type="NCBI Taxonomy" id="2339232"/>
    <lineage>
        <taxon>Bacteria</taxon>
        <taxon>Bacillati</taxon>
        <taxon>Actinomycetota</taxon>
        <taxon>Actinomycetes</taxon>
        <taxon>Motilibacterales</taxon>
        <taxon>Vallicoccaceae</taxon>
        <taxon>Vallicoccus</taxon>
    </lineage>
</organism>
<dbReference type="OrthoDB" id="5179979at2"/>
<evidence type="ECO:0000313" key="1">
    <source>
        <dbReference type="EMBL" id="RJK98055.1"/>
    </source>
</evidence>
<keyword evidence="2" id="KW-1185">Reference proteome</keyword>
<dbReference type="Pfam" id="PF20544">
    <property type="entry name" value="DUF6758"/>
    <property type="match status" value="1"/>
</dbReference>
<name>A0A3A3ZMU1_9ACTN</name>
<dbReference type="RefSeq" id="WP_119948982.1">
    <property type="nucleotide sequence ID" value="NZ_QZEZ01000001.1"/>
</dbReference>
<dbReference type="EMBL" id="QZEZ01000001">
    <property type="protein sequence ID" value="RJK98055.1"/>
    <property type="molecule type" value="Genomic_DNA"/>
</dbReference>
<proteinExistence type="predicted"/>
<reference evidence="1 2" key="1">
    <citation type="submission" date="2018-09" db="EMBL/GenBank/DDBJ databases">
        <title>YIM 75000 draft genome.</title>
        <authorList>
            <person name="Tang S."/>
            <person name="Feng Y."/>
        </authorList>
    </citation>
    <scope>NUCLEOTIDE SEQUENCE [LARGE SCALE GENOMIC DNA]</scope>
    <source>
        <strain evidence="1 2">YIM 75000</strain>
    </source>
</reference>
<dbReference type="InterPro" id="IPR046646">
    <property type="entry name" value="DUF6758"/>
</dbReference>
<protein>
    <recommendedName>
        <fullName evidence="3">Phosphotransacetylase</fullName>
    </recommendedName>
</protein>
<gene>
    <name evidence="1" type="ORF">D5H78_03715</name>
</gene>